<dbReference type="SUPFAM" id="SSF55729">
    <property type="entry name" value="Acyl-CoA N-acyltransferases (Nat)"/>
    <property type="match status" value="1"/>
</dbReference>
<dbReference type="CDD" id="cd04301">
    <property type="entry name" value="NAT_SF"/>
    <property type="match status" value="1"/>
</dbReference>
<sequence length="165" mass="19165">MQGFQFVYNLMQRSFPKVEYRNFEVQLALLEREDYHIYTYVKNGSLTAFYARYMLPGLTFIEHIAVEERYRGQGLGSQIMRDVIAGTKQRIVLEVEPPADSTDAARRVRFYEKLGFHLNDFSYEQPALRQGGAAVPLQLMSYPQALDEKNFGQVKQNILKHVYGI</sequence>
<dbReference type="EMBL" id="OBEK01000004">
    <property type="protein sequence ID" value="SNZ15771.1"/>
    <property type="molecule type" value="Genomic_DNA"/>
</dbReference>
<dbReference type="InterPro" id="IPR000182">
    <property type="entry name" value="GNAT_dom"/>
</dbReference>
<accession>A0A285P7D0</accession>
<proteinExistence type="predicted"/>
<evidence type="ECO:0000313" key="2">
    <source>
        <dbReference type="EMBL" id="SNZ15771.1"/>
    </source>
</evidence>
<dbReference type="GO" id="GO:0005840">
    <property type="term" value="C:ribosome"/>
    <property type="evidence" value="ECO:0007669"/>
    <property type="project" value="UniProtKB-KW"/>
</dbReference>
<dbReference type="AlphaFoldDB" id="A0A285P7D0"/>
<dbReference type="OrthoDB" id="87299at2"/>
<dbReference type="GO" id="GO:0016747">
    <property type="term" value="F:acyltransferase activity, transferring groups other than amino-acyl groups"/>
    <property type="evidence" value="ECO:0007669"/>
    <property type="project" value="InterPro"/>
</dbReference>
<keyword evidence="2" id="KW-0687">Ribonucleoprotein</keyword>
<keyword evidence="2" id="KW-0689">Ribosomal protein</keyword>
<dbReference type="Gene3D" id="3.40.630.30">
    <property type="match status" value="1"/>
</dbReference>
<reference evidence="3" key="1">
    <citation type="submission" date="2017-09" db="EMBL/GenBank/DDBJ databases">
        <authorList>
            <person name="Varghese N."/>
            <person name="Submissions S."/>
        </authorList>
    </citation>
    <scope>NUCLEOTIDE SEQUENCE [LARGE SCALE GENOMIC DNA]</scope>
    <source>
        <strain evidence="3">CGMCC 1.8913</strain>
    </source>
</reference>
<name>A0A285P7D0_9BACI</name>
<evidence type="ECO:0000313" key="3">
    <source>
        <dbReference type="Proteomes" id="UP000219356"/>
    </source>
</evidence>
<feature type="domain" description="N-acetyltransferase" evidence="1">
    <location>
        <begin position="1"/>
        <end position="142"/>
    </location>
</feature>
<dbReference type="RefSeq" id="WP_097042989.1">
    <property type="nucleotide sequence ID" value="NZ_OBEK01000004.1"/>
</dbReference>
<dbReference type="InterPro" id="IPR016181">
    <property type="entry name" value="Acyl_CoA_acyltransferase"/>
</dbReference>
<evidence type="ECO:0000259" key="1">
    <source>
        <dbReference type="PROSITE" id="PS51186"/>
    </source>
</evidence>
<organism evidence="2 3">
    <name type="scientific">Terribacillus aidingensis</name>
    <dbReference type="NCBI Taxonomy" id="586416"/>
    <lineage>
        <taxon>Bacteria</taxon>
        <taxon>Bacillati</taxon>
        <taxon>Bacillota</taxon>
        <taxon>Bacilli</taxon>
        <taxon>Bacillales</taxon>
        <taxon>Bacillaceae</taxon>
        <taxon>Terribacillus</taxon>
    </lineage>
</organism>
<gene>
    <name evidence="2" type="ORF">SAMN05421503_2746</name>
</gene>
<dbReference type="Proteomes" id="UP000219356">
    <property type="component" value="Unassembled WGS sequence"/>
</dbReference>
<keyword evidence="3" id="KW-1185">Reference proteome</keyword>
<protein>
    <submittedName>
        <fullName evidence="2">Ribosomal protein S18 acetylase RimI</fullName>
    </submittedName>
</protein>
<dbReference type="PROSITE" id="PS51186">
    <property type="entry name" value="GNAT"/>
    <property type="match status" value="1"/>
</dbReference>
<dbReference type="Pfam" id="PF00583">
    <property type="entry name" value="Acetyltransf_1"/>
    <property type="match status" value="1"/>
</dbReference>